<dbReference type="Pfam" id="PF07660">
    <property type="entry name" value="STN"/>
    <property type="match status" value="1"/>
</dbReference>
<name>A0A2P7SJG4_9HYPH</name>
<keyword evidence="3 13" id="KW-0813">Transport</keyword>
<reference evidence="17 18" key="1">
    <citation type="submission" date="2018-03" db="EMBL/GenBank/DDBJ databases">
        <title>The draft genome of Mesorhizobium sp. 6GN-30.</title>
        <authorList>
            <person name="Liu L."/>
            <person name="Li L."/>
            <person name="Wang T."/>
            <person name="Zhang X."/>
            <person name="Liang L."/>
        </authorList>
    </citation>
    <scope>NUCLEOTIDE SEQUENCE [LARGE SCALE GENOMIC DNA]</scope>
    <source>
        <strain evidence="17 18">6GN30</strain>
    </source>
</reference>
<organism evidence="17 18">
    <name type="scientific">Kumtagia ephedrae</name>
    <dbReference type="NCBI Taxonomy" id="2116701"/>
    <lineage>
        <taxon>Bacteria</taxon>
        <taxon>Pseudomonadati</taxon>
        <taxon>Pseudomonadota</taxon>
        <taxon>Alphaproteobacteria</taxon>
        <taxon>Hyphomicrobiales</taxon>
        <taxon>Phyllobacteriaceae</taxon>
        <taxon>Kumtagia</taxon>
    </lineage>
</organism>
<dbReference type="Gene3D" id="2.40.170.20">
    <property type="entry name" value="TonB-dependent receptor, beta-barrel domain"/>
    <property type="match status" value="1"/>
</dbReference>
<evidence type="ECO:0000256" key="12">
    <source>
        <dbReference type="ARBA" id="ARBA00023237"/>
    </source>
</evidence>
<feature type="domain" description="Secretin/TonB short N-terminal" evidence="16">
    <location>
        <begin position="84"/>
        <end position="135"/>
    </location>
</feature>
<dbReference type="SUPFAM" id="SSF56935">
    <property type="entry name" value="Porins"/>
    <property type="match status" value="1"/>
</dbReference>
<evidence type="ECO:0000256" key="7">
    <source>
        <dbReference type="ARBA" id="ARBA00022729"/>
    </source>
</evidence>
<evidence type="ECO:0000256" key="2">
    <source>
        <dbReference type="ARBA" id="ARBA00009810"/>
    </source>
</evidence>
<evidence type="ECO:0000256" key="8">
    <source>
        <dbReference type="ARBA" id="ARBA00023004"/>
    </source>
</evidence>
<dbReference type="PANTHER" id="PTHR30069">
    <property type="entry name" value="TONB-DEPENDENT OUTER MEMBRANE RECEPTOR"/>
    <property type="match status" value="1"/>
</dbReference>
<evidence type="ECO:0000256" key="13">
    <source>
        <dbReference type="PROSITE-ProRule" id="PRU01360"/>
    </source>
</evidence>
<dbReference type="GO" id="GO:0009279">
    <property type="term" value="C:cell outer membrane"/>
    <property type="evidence" value="ECO:0007669"/>
    <property type="project" value="UniProtKB-SubCell"/>
</dbReference>
<keyword evidence="12 13" id="KW-0998">Cell outer membrane</keyword>
<gene>
    <name evidence="17" type="ORF">C7I84_08565</name>
</gene>
<proteinExistence type="inferred from homology"/>
<protein>
    <submittedName>
        <fullName evidence="17">TonB-dependent receptor</fullName>
    </submittedName>
</protein>
<comment type="caution">
    <text evidence="17">The sequence shown here is derived from an EMBL/GenBank/DDBJ whole genome shotgun (WGS) entry which is preliminary data.</text>
</comment>
<dbReference type="PROSITE" id="PS52016">
    <property type="entry name" value="TONB_DEPENDENT_REC_3"/>
    <property type="match status" value="1"/>
</dbReference>
<feature type="short sequence motif" description="TonB C-terminal box" evidence="14">
    <location>
        <begin position="753"/>
        <end position="770"/>
    </location>
</feature>
<keyword evidence="11 17" id="KW-0675">Receptor</keyword>
<evidence type="ECO:0000256" key="9">
    <source>
        <dbReference type="ARBA" id="ARBA00023077"/>
    </source>
</evidence>
<keyword evidence="6 13" id="KW-0812">Transmembrane</keyword>
<evidence type="ECO:0000256" key="3">
    <source>
        <dbReference type="ARBA" id="ARBA00022448"/>
    </source>
</evidence>
<dbReference type="PANTHER" id="PTHR30069:SF41">
    <property type="entry name" value="HEME_HEMOPEXIN UTILIZATION PROTEIN C"/>
    <property type="match status" value="1"/>
</dbReference>
<dbReference type="Pfam" id="PF07715">
    <property type="entry name" value="Plug"/>
    <property type="match status" value="1"/>
</dbReference>
<evidence type="ECO:0000256" key="4">
    <source>
        <dbReference type="ARBA" id="ARBA00022452"/>
    </source>
</evidence>
<accession>A0A2P7SJG4</accession>
<comment type="similarity">
    <text evidence="2 13 15">Belongs to the TonB-dependent receptor family.</text>
</comment>
<dbReference type="InterPro" id="IPR037066">
    <property type="entry name" value="Plug_dom_sf"/>
</dbReference>
<dbReference type="Pfam" id="PF00593">
    <property type="entry name" value="TonB_dep_Rec_b-barrel"/>
    <property type="match status" value="1"/>
</dbReference>
<dbReference type="GO" id="GO:0044718">
    <property type="term" value="P:siderophore transmembrane transport"/>
    <property type="evidence" value="ECO:0007669"/>
    <property type="project" value="TreeGrafter"/>
</dbReference>
<comment type="subcellular location">
    <subcellularLocation>
        <location evidence="1 13">Cell outer membrane</location>
        <topology evidence="1 13">Multi-pass membrane protein</topology>
    </subcellularLocation>
</comment>
<dbReference type="InterPro" id="IPR011662">
    <property type="entry name" value="Secretin/TonB_short_N"/>
</dbReference>
<dbReference type="Gene3D" id="2.170.130.10">
    <property type="entry name" value="TonB-dependent receptor, plug domain"/>
    <property type="match status" value="1"/>
</dbReference>
<keyword evidence="5" id="KW-0406">Ion transport</keyword>
<dbReference type="EMBL" id="PXYK01000006">
    <property type="protein sequence ID" value="PSJ62639.1"/>
    <property type="molecule type" value="Genomic_DNA"/>
</dbReference>
<keyword evidence="5" id="KW-0410">Iron transport</keyword>
<evidence type="ECO:0000256" key="5">
    <source>
        <dbReference type="ARBA" id="ARBA00022496"/>
    </source>
</evidence>
<dbReference type="InterPro" id="IPR012910">
    <property type="entry name" value="Plug_dom"/>
</dbReference>
<dbReference type="PROSITE" id="PS01156">
    <property type="entry name" value="TONB_DEPENDENT_REC_2"/>
    <property type="match status" value="1"/>
</dbReference>
<dbReference type="InterPro" id="IPR000531">
    <property type="entry name" value="Beta-barrel_TonB"/>
</dbReference>
<dbReference type="Proteomes" id="UP000241229">
    <property type="component" value="Unassembled WGS sequence"/>
</dbReference>
<evidence type="ECO:0000256" key="10">
    <source>
        <dbReference type="ARBA" id="ARBA00023136"/>
    </source>
</evidence>
<evidence type="ECO:0000256" key="6">
    <source>
        <dbReference type="ARBA" id="ARBA00022692"/>
    </source>
</evidence>
<dbReference type="GO" id="GO:0015344">
    <property type="term" value="F:siderophore uptake transmembrane transporter activity"/>
    <property type="evidence" value="ECO:0007669"/>
    <property type="project" value="TreeGrafter"/>
</dbReference>
<sequence length="770" mass="82201">MNGCAREFLGGCGIVGKDGVELETRATRRLLARLGLATVLGTGLLALPGVQGAAFAQSAAVHDVNLPAQPLGRSLNQLSRQTGLQIVFGTSDVAGARAPAVSGSIPAEQALAQLLAGTGMRYRFTGPNTVSIQSGTAAAAAPGIAAPAADGSVILDPVTVAGGAWDGGVNQVEITAEDLERKNPTDLRDVFADEPKIAVGSSIPMSQKVYVQGIEETNLAVTVDGSRQNAKVFHHNATNLIDPALLKAVSVDAGVAPADAGPGALAGSINYETKDARDLLEPGKTFGGLATASYDFNSNTHTVGLSAFGAEDGFEYLGYLNFAKGDNYTAGDGSVVDGSSSDLISGLGKVAYEMESGHRFEISHEQVRDDAPRPFRANIRELTNPRPWEPKVRDYTLNRTNTVFTYTDVSPEGWWDPKVVVAYSRSEVETPIYTRFDIYPGIGTTDSFNGKAENRFALENGSITAGFDFYKDDADLDAREDSATEHASNVGVYAQARLEPWDHTRLSFGARGDHQWFEGTTGEKWENAGFSGNVSGEYDLVPEFLTAKAGFSHVWAGVPLAENFIFNPGWDYGDGPEPVTSNNVTAGLVATYNGFTLEGNVFRTDIYDARVARYAVASAIAMSDVRSEGFEVGLGYDWGAGRASVKYADIDVTINGSAADSDIGTYLATPVGQIITLAAYHSFDEWNVTLGGDVEIALKYDNPSLPSYEVVNVFAEYKPEAAPNFTLRGDIKNLFDEDYVSRATYGQEFDNVEPLPEPGRSFKLTATARF</sequence>
<evidence type="ECO:0000313" key="17">
    <source>
        <dbReference type="EMBL" id="PSJ62639.1"/>
    </source>
</evidence>
<evidence type="ECO:0000256" key="15">
    <source>
        <dbReference type="RuleBase" id="RU003357"/>
    </source>
</evidence>
<keyword evidence="8" id="KW-0408">Iron</keyword>
<evidence type="ECO:0000256" key="14">
    <source>
        <dbReference type="PROSITE-ProRule" id="PRU10144"/>
    </source>
</evidence>
<keyword evidence="18" id="KW-1185">Reference proteome</keyword>
<dbReference type="InterPro" id="IPR036942">
    <property type="entry name" value="Beta-barrel_TonB_sf"/>
</dbReference>
<evidence type="ECO:0000259" key="16">
    <source>
        <dbReference type="SMART" id="SM00965"/>
    </source>
</evidence>
<dbReference type="InterPro" id="IPR010917">
    <property type="entry name" value="TonB_rcpt_CS"/>
</dbReference>
<keyword evidence="9 15" id="KW-0798">TonB box</keyword>
<dbReference type="SMART" id="SM00965">
    <property type="entry name" value="STN"/>
    <property type="match status" value="1"/>
</dbReference>
<dbReference type="OrthoDB" id="9760494at2"/>
<keyword evidence="10 13" id="KW-0472">Membrane</keyword>
<evidence type="ECO:0000313" key="18">
    <source>
        <dbReference type="Proteomes" id="UP000241229"/>
    </source>
</evidence>
<evidence type="ECO:0000256" key="1">
    <source>
        <dbReference type="ARBA" id="ARBA00004571"/>
    </source>
</evidence>
<dbReference type="AlphaFoldDB" id="A0A2P7SJG4"/>
<keyword evidence="7" id="KW-0732">Signal</keyword>
<evidence type="ECO:0000256" key="11">
    <source>
        <dbReference type="ARBA" id="ARBA00023170"/>
    </source>
</evidence>
<keyword evidence="4 13" id="KW-1134">Transmembrane beta strand</keyword>
<dbReference type="InterPro" id="IPR039426">
    <property type="entry name" value="TonB-dep_rcpt-like"/>
</dbReference>
<dbReference type="Gene3D" id="3.55.50.30">
    <property type="match status" value="1"/>
</dbReference>